<comment type="caution">
    <text evidence="1">The sequence shown here is derived from an EMBL/GenBank/DDBJ whole genome shotgun (WGS) entry which is preliminary data.</text>
</comment>
<dbReference type="EMBL" id="LKET01000021">
    <property type="protein sequence ID" value="KPU45617.1"/>
    <property type="molecule type" value="Genomic_DNA"/>
</dbReference>
<dbReference type="STRING" id="36849.OXPF_08500"/>
<name>A0A0P8WCM7_9CLOT</name>
<dbReference type="Proteomes" id="UP000050326">
    <property type="component" value="Unassembled WGS sequence"/>
</dbReference>
<accession>A0A0P8WCM7</accession>
<dbReference type="RefSeq" id="WP_054873954.1">
    <property type="nucleotide sequence ID" value="NZ_LKET01000021.1"/>
</dbReference>
<reference evidence="1 2" key="1">
    <citation type="submission" date="2015-09" db="EMBL/GenBank/DDBJ databases">
        <title>Genome sequence of Oxobacter pfennigii DSM 3222.</title>
        <authorList>
            <person name="Poehlein A."/>
            <person name="Bengelsdorf F.R."/>
            <person name="Schiel-Bengelsdorf B."/>
            <person name="Duerre P."/>
            <person name="Daniel R."/>
        </authorList>
    </citation>
    <scope>NUCLEOTIDE SEQUENCE [LARGE SCALE GENOMIC DNA]</scope>
    <source>
        <strain evidence="1 2">DSM 3222</strain>
    </source>
</reference>
<gene>
    <name evidence="1" type="ORF">OXPF_08500</name>
</gene>
<dbReference type="AlphaFoldDB" id="A0A0P8WCM7"/>
<evidence type="ECO:0000313" key="1">
    <source>
        <dbReference type="EMBL" id="KPU45617.1"/>
    </source>
</evidence>
<evidence type="ECO:0000313" key="2">
    <source>
        <dbReference type="Proteomes" id="UP000050326"/>
    </source>
</evidence>
<sequence>MENEFLIRIKCGDKAGTKVILDKTLDYILLSGTYDLEILRTKIIEILILISRASIEYSSNLDEILEFKLFLGLCRLGPNKEEHIAYFIYYKAIIIRNLPGKFYVIIDWYLKMDKLEME</sequence>
<keyword evidence="2" id="KW-1185">Reference proteome</keyword>
<organism evidence="1 2">
    <name type="scientific">Oxobacter pfennigii</name>
    <dbReference type="NCBI Taxonomy" id="36849"/>
    <lineage>
        <taxon>Bacteria</taxon>
        <taxon>Bacillati</taxon>
        <taxon>Bacillota</taxon>
        <taxon>Clostridia</taxon>
        <taxon>Eubacteriales</taxon>
        <taxon>Clostridiaceae</taxon>
        <taxon>Oxobacter</taxon>
    </lineage>
</organism>
<protein>
    <submittedName>
        <fullName evidence="1">Uncharacterized protein</fullName>
    </submittedName>
</protein>
<proteinExistence type="predicted"/>
<dbReference type="OrthoDB" id="1934152at2"/>